<proteinExistence type="predicted"/>
<gene>
    <name evidence="2" type="ORF">DFP90_109108</name>
</gene>
<sequence length="447" mass="49556">MGQTEKLDVLSLAMGELQAPEIIKLTKVLEKGGNRNLPSAQLLSALRPQLRKIRPDRNPNMLRLFCQPFEVVLMNLDAQGVRHGRIERDVIKPIWSLVTEAEDTAVIQAMERLEKLIGQADGKSIIIAANQFWQAIAGRLDTIIQLAQSDPSEQKALRKRLNCENAIGVLSEISGMIRNAALILSMRDSLQERPIQTLDEKQIECIHSHVQKAAKTNPGSEYFVLLAAQGCLLHPADVFTFLKEMDDNNIGDVSLIGEELGNVVFDNLDLAADKLEDLVASGGNEIQLTEVVKSFTNELLNVHDVLAITSDVSWKRRMTASMKRVAEIVCSEIFEGSVEMVLDAYAGGDPDPEEIAAAERRITAVCDCVVMSESLAIKTQAEQIHRELRQQLNGLCQKIVEKAREVDGDDDRARFRFMIAIKMLELAAGPDHAEKVLLEGLESLRGH</sequence>
<dbReference type="RefSeq" id="WP_115937908.1">
    <property type="nucleotide sequence ID" value="NZ_QRDW01000009.1"/>
</dbReference>
<accession>A0A3D9HE49</accession>
<evidence type="ECO:0000313" key="2">
    <source>
        <dbReference type="EMBL" id="RED47744.1"/>
    </source>
</evidence>
<dbReference type="OrthoDB" id="7321797at2"/>
<feature type="coiled-coil region" evidence="1">
    <location>
        <begin position="378"/>
        <end position="405"/>
    </location>
</feature>
<comment type="caution">
    <text evidence="2">The sequence shown here is derived from an EMBL/GenBank/DDBJ whole genome shotgun (WGS) entry which is preliminary data.</text>
</comment>
<evidence type="ECO:0000256" key="1">
    <source>
        <dbReference type="SAM" id="Coils"/>
    </source>
</evidence>
<dbReference type="EMBL" id="QRDW01000009">
    <property type="protein sequence ID" value="RED47744.1"/>
    <property type="molecule type" value="Genomic_DNA"/>
</dbReference>
<reference evidence="2 3" key="1">
    <citation type="submission" date="2018-07" db="EMBL/GenBank/DDBJ databases">
        <title>Genomic Encyclopedia of Type Strains, Phase III (KMG-III): the genomes of soil and plant-associated and newly described type strains.</title>
        <authorList>
            <person name="Whitman W."/>
        </authorList>
    </citation>
    <scope>NUCLEOTIDE SEQUENCE [LARGE SCALE GENOMIC DNA]</scope>
    <source>
        <strain evidence="2 3">CECT 8488</strain>
    </source>
</reference>
<dbReference type="AlphaFoldDB" id="A0A3D9HE49"/>
<dbReference type="Proteomes" id="UP000256845">
    <property type="component" value="Unassembled WGS sequence"/>
</dbReference>
<organism evidence="2 3">
    <name type="scientific">Aestuariispira insulae</name>
    <dbReference type="NCBI Taxonomy" id="1461337"/>
    <lineage>
        <taxon>Bacteria</taxon>
        <taxon>Pseudomonadati</taxon>
        <taxon>Pseudomonadota</taxon>
        <taxon>Alphaproteobacteria</taxon>
        <taxon>Rhodospirillales</taxon>
        <taxon>Kiloniellaceae</taxon>
        <taxon>Aestuariispira</taxon>
    </lineage>
</organism>
<keyword evidence="3" id="KW-1185">Reference proteome</keyword>
<protein>
    <submittedName>
        <fullName evidence="2">Uncharacterized protein</fullName>
    </submittedName>
</protein>
<keyword evidence="1" id="KW-0175">Coiled coil</keyword>
<name>A0A3D9HE49_9PROT</name>
<evidence type="ECO:0000313" key="3">
    <source>
        <dbReference type="Proteomes" id="UP000256845"/>
    </source>
</evidence>